<evidence type="ECO:0000313" key="13">
    <source>
        <dbReference type="EMBL" id="QFV45014.1"/>
    </source>
</evidence>
<dbReference type="EMBL" id="KY274520">
    <property type="protein sequence ID" value="QFV33223.1"/>
    <property type="molecule type" value="Genomic_DNA"/>
</dbReference>
<evidence type="ECO:0000313" key="17">
    <source>
        <dbReference type="EMBL" id="QFW23063.1"/>
    </source>
</evidence>
<dbReference type="EMBL" id="KY315551">
    <property type="protein sequence ID" value="QFX35187.1"/>
    <property type="molecule type" value="Genomic_DNA"/>
</dbReference>
<reference evidence="2" key="1">
    <citation type="journal article" date="2018" name="BMC Genomics">
        <title>Comparative genomic, transcriptomic, and proteomic reannotation of human herpesvirus 6.</title>
        <authorList>
            <person name="Greninger A.L."/>
            <person name="Knudsen G.M."/>
            <person name="Roychoudhury P."/>
            <person name="Hanson D.J."/>
            <person name="Sedlak R.H."/>
            <person name="Xie H."/>
            <person name="Guan J."/>
            <person name="Nguyen T."/>
            <person name="Peddu V."/>
            <person name="Boeckh M."/>
            <person name="Huang M.L."/>
            <person name="Cook L."/>
            <person name="Depledge D.P."/>
            <person name="Zerr D.M."/>
            <person name="Koelle D.M."/>
            <person name="Gantt S."/>
            <person name="Yoshikawa T."/>
            <person name="Caserta M."/>
            <person name="Hill J.A."/>
            <person name="Jerome K.R."/>
        </authorList>
    </citation>
    <scope>NUCLEOTIDE SEQUENCE</scope>
    <source>
        <strain evidence="18">HP12H12</strain>
        <strain evidence="6">HP15H9</strain>
        <strain evidence="2">HP24D3</strain>
        <strain evidence="7">HP26A11</strain>
        <strain evidence="8">HP34B2</strain>
        <strain evidence="9">HP34D9</strain>
        <strain evidence="5">HP44C1</strain>
        <strain evidence="19">HP46B12</strain>
        <strain evidence="10">HP51D11</strain>
        <strain evidence="11">HP54H11</strain>
        <strain evidence="12">HP63F10</strain>
        <strain evidence="13">HP67A4</strain>
        <strain evidence="3">HP71B11</strain>
        <strain evidence="20">HP83H7</strain>
        <strain evidence="21">HP88H3</strain>
        <strain evidence="22">HP96H2</strain>
        <strain evidence="4">JHPT-C12</strain>
        <strain evidence="14">NY-129</strain>
        <strain evidence="15">NY-338</strain>
        <strain evidence="16">NY-350</strain>
        <strain evidence="17">NY-399</strain>
    </source>
</reference>
<sequence length="100" mass="11295">MRVFETETTQNARRVRQRTRTTVGSTDGAIGQQRVISGQNRGRARGRGRGRVPRRRNSNLNNLRTQNYAIVIDDSSETENFENAGSFNEDLLATTILETL</sequence>
<evidence type="ECO:0000313" key="8">
    <source>
        <dbReference type="EMBL" id="QFV33223.1"/>
    </source>
</evidence>
<dbReference type="EMBL" id="KY315536">
    <property type="protein sequence ID" value="QFW81424.1"/>
    <property type="molecule type" value="Genomic_DNA"/>
</dbReference>
<dbReference type="EMBL" id="KY290190">
    <property type="protein sequence ID" value="QFV55594.1"/>
    <property type="molecule type" value="Genomic_DNA"/>
</dbReference>
<evidence type="ECO:0000313" key="22">
    <source>
        <dbReference type="EMBL" id="QFX35187.1"/>
    </source>
</evidence>
<organism evidence="2">
    <name type="scientific">Human betaherpesvirus 6</name>
    <dbReference type="NCBI Taxonomy" id="10368"/>
    <lineage>
        <taxon>Viruses</taxon>
        <taxon>Duplodnaviria</taxon>
        <taxon>Heunggongvirae</taxon>
        <taxon>Peploviricota</taxon>
        <taxon>Herviviricetes</taxon>
        <taxon>Herpesvirales</taxon>
        <taxon>Orthoherpesviridae</taxon>
        <taxon>Betaherpesvirinae</taxon>
        <taxon>Roseolovirus</taxon>
    </lineage>
</organism>
<dbReference type="EMBL" id="KY290207">
    <property type="protein sequence ID" value="QFV88260.1"/>
    <property type="molecule type" value="Genomic_DNA"/>
</dbReference>
<evidence type="ECO:0000256" key="1">
    <source>
        <dbReference type="SAM" id="MobiDB-lite"/>
    </source>
</evidence>
<dbReference type="EMBL" id="KY290175">
    <property type="protein sequence ID" value="QFV40699.1"/>
    <property type="molecule type" value="Genomic_DNA"/>
</dbReference>
<feature type="region of interest" description="Disordered" evidence="1">
    <location>
        <begin position="1"/>
        <end position="57"/>
    </location>
</feature>
<dbReference type="EMBL" id="KY315530">
    <property type="protein sequence ID" value="QFW63760.1"/>
    <property type="molecule type" value="Genomic_DNA"/>
</dbReference>
<evidence type="ECO:0000313" key="14">
    <source>
        <dbReference type="EMBL" id="QFV55594.1"/>
    </source>
</evidence>
<evidence type="ECO:0000313" key="10">
    <source>
        <dbReference type="EMBL" id="QFV39088.1"/>
    </source>
</evidence>
<name>A0A1W6DH12_9BETA</name>
<dbReference type="EMBL" id="KY290173">
    <property type="protein sequence ID" value="QFV39088.1"/>
    <property type="molecule type" value="Genomic_DNA"/>
</dbReference>
<evidence type="ECO:0000313" key="6">
    <source>
        <dbReference type="EMBL" id="QFV26722.1"/>
    </source>
</evidence>
<dbReference type="EMBL" id="KY315538">
    <property type="protein sequence ID" value="ARM07802.1"/>
    <property type="molecule type" value="Genomic_DNA"/>
</dbReference>
<dbReference type="EMBL" id="KY290218">
    <property type="protein sequence ID" value="QFW23063.1"/>
    <property type="molecule type" value="Genomic_DNA"/>
</dbReference>
<proteinExistence type="predicted"/>
<evidence type="ECO:0000313" key="7">
    <source>
        <dbReference type="EMBL" id="QFV29999.1"/>
    </source>
</evidence>
<evidence type="ECO:0000313" key="19">
    <source>
        <dbReference type="EMBL" id="QFW81424.1"/>
    </source>
</evidence>
<evidence type="ECO:0000313" key="9">
    <source>
        <dbReference type="EMBL" id="QFV34604.1"/>
    </source>
</evidence>
<accession>A0A1W6DH12</accession>
<evidence type="ECO:0000313" key="12">
    <source>
        <dbReference type="EMBL" id="QFV44117.1"/>
    </source>
</evidence>
<dbReference type="EMBL" id="KY274514">
    <property type="protein sequence ID" value="ARK02001.1"/>
    <property type="molecule type" value="Genomic_DNA"/>
</dbReference>
<dbReference type="EMBL" id="KY290180">
    <property type="protein sequence ID" value="QFV45014.1"/>
    <property type="molecule type" value="Genomic_DNA"/>
</dbReference>
<dbReference type="EMBL" id="KY315554">
    <property type="protein sequence ID" value="ARM09738.1"/>
    <property type="molecule type" value="Genomic_DNA"/>
</dbReference>
<evidence type="ECO:0000313" key="3">
    <source>
        <dbReference type="EMBL" id="ARM07802.1"/>
    </source>
</evidence>
<dbReference type="EMBL" id="KY274522">
    <property type="protein sequence ID" value="QFV34604.1"/>
    <property type="molecule type" value="Genomic_DNA"/>
</dbReference>
<evidence type="ECO:0000313" key="5">
    <source>
        <dbReference type="EMBL" id="ARM59593.1"/>
    </source>
</evidence>
<dbReference type="EMBL" id="KY315546">
    <property type="protein sequence ID" value="QFX19258.1"/>
    <property type="molecule type" value="Genomic_DNA"/>
</dbReference>
<evidence type="ECO:0000313" key="11">
    <source>
        <dbReference type="EMBL" id="QFV40699.1"/>
    </source>
</evidence>
<feature type="compositionally biased region" description="Basic residues" evidence="1">
    <location>
        <begin position="42"/>
        <end position="57"/>
    </location>
</feature>
<dbReference type="EMBL" id="KY274515">
    <property type="protein sequence ID" value="QFV29999.1"/>
    <property type="molecule type" value="Genomic_DNA"/>
</dbReference>
<evidence type="ECO:0000313" key="4">
    <source>
        <dbReference type="EMBL" id="ARM09738.1"/>
    </source>
</evidence>
<evidence type="ECO:0000313" key="2">
    <source>
        <dbReference type="EMBL" id="ARK02001.1"/>
    </source>
</evidence>
<dbReference type="EMBL" id="KY274509">
    <property type="protein sequence ID" value="QFV26722.1"/>
    <property type="molecule type" value="Genomic_DNA"/>
</dbReference>
<dbReference type="EMBL" id="KY290206">
    <property type="protein sequence ID" value="QFV86289.1"/>
    <property type="molecule type" value="Genomic_DNA"/>
</dbReference>
<dbReference type="EMBL" id="KY290171">
    <property type="protein sequence ID" value="ARM59593.1"/>
    <property type="molecule type" value="Genomic_DNA"/>
</dbReference>
<protein>
    <submittedName>
        <fullName evidence="3">U80</fullName>
    </submittedName>
</protein>
<evidence type="ECO:0000313" key="20">
    <source>
        <dbReference type="EMBL" id="QFX12980.1"/>
    </source>
</evidence>
<evidence type="ECO:0000313" key="16">
    <source>
        <dbReference type="EMBL" id="QFV88260.1"/>
    </source>
</evidence>
<evidence type="ECO:0000313" key="21">
    <source>
        <dbReference type="EMBL" id="QFX19258.1"/>
    </source>
</evidence>
<evidence type="ECO:0000313" key="18">
    <source>
        <dbReference type="EMBL" id="QFW63760.1"/>
    </source>
</evidence>
<dbReference type="EMBL" id="KY290179">
    <property type="protein sequence ID" value="QFV44117.1"/>
    <property type="molecule type" value="Genomic_DNA"/>
</dbReference>
<evidence type="ECO:0000313" key="15">
    <source>
        <dbReference type="EMBL" id="QFV86289.1"/>
    </source>
</evidence>
<dbReference type="EMBL" id="KY315544">
    <property type="protein sequence ID" value="QFX12980.1"/>
    <property type="molecule type" value="Genomic_DNA"/>
</dbReference>